<dbReference type="AlphaFoldDB" id="J3NDI7"/>
<protein>
    <recommendedName>
        <fullName evidence="2">Neprosin PEP catalytic domain-containing protein</fullName>
    </recommendedName>
</protein>
<dbReference type="STRING" id="4533.J3NDI7"/>
<evidence type="ECO:0000313" key="3">
    <source>
        <dbReference type="EnsemblPlants" id="OB12G20450.1"/>
    </source>
</evidence>
<evidence type="ECO:0000256" key="1">
    <source>
        <dbReference type="SAM" id="MobiDB-lite"/>
    </source>
</evidence>
<keyword evidence="4" id="KW-1185">Reference proteome</keyword>
<dbReference type="InterPro" id="IPR053168">
    <property type="entry name" value="Glutamic_endopeptidase"/>
</dbReference>
<sequence>MATFDVHGFPGLNKNQISSAEIWVVNEHRRDLTDRNFLLAGWMVHPYVHGDSKTHFYTMWTVDNGIKTGCYNLDCDGFVPVNNAPITPGDVLEPTNGTLSVTIKIFKKKDDGDCGYTQSVVGTPSPPMGNGQWPGKNSASFRDIKFVDANGQGYDPAPWPIGLVGMSTNTKCYQVSPYLDGIFHYGGPGGCTTISSESDDEVYHFEPDKTMPEQTQIQSGSHDTEMPSLGSAPQQAEDGVIPMEVEVNHELVPTAQVGVSDTQSSMGSFVALREIFATIHPILNNTEKHQQEEEATKLAEEHRLDYKHQQQQEEERRRSASQSHVELCNQSKKIQRNLLQTQVEGHDVFKTPQQNVQVAADLLGDVIQ</sequence>
<accession>J3NDI7</accession>
<dbReference type="Gramene" id="OB12G20450.1">
    <property type="protein sequence ID" value="OB12G20450.1"/>
    <property type="gene ID" value="OB12G20450"/>
</dbReference>
<reference evidence="3" key="1">
    <citation type="journal article" date="2013" name="Nat. Commun.">
        <title>Whole-genome sequencing of Oryza brachyantha reveals mechanisms underlying Oryza genome evolution.</title>
        <authorList>
            <person name="Chen J."/>
            <person name="Huang Q."/>
            <person name="Gao D."/>
            <person name="Wang J."/>
            <person name="Lang Y."/>
            <person name="Liu T."/>
            <person name="Li B."/>
            <person name="Bai Z."/>
            <person name="Luis Goicoechea J."/>
            <person name="Liang C."/>
            <person name="Chen C."/>
            <person name="Zhang W."/>
            <person name="Sun S."/>
            <person name="Liao Y."/>
            <person name="Zhang X."/>
            <person name="Yang L."/>
            <person name="Song C."/>
            <person name="Wang M."/>
            <person name="Shi J."/>
            <person name="Liu G."/>
            <person name="Liu J."/>
            <person name="Zhou H."/>
            <person name="Zhou W."/>
            <person name="Yu Q."/>
            <person name="An N."/>
            <person name="Chen Y."/>
            <person name="Cai Q."/>
            <person name="Wang B."/>
            <person name="Liu B."/>
            <person name="Min J."/>
            <person name="Huang Y."/>
            <person name="Wu H."/>
            <person name="Li Z."/>
            <person name="Zhang Y."/>
            <person name="Yin Y."/>
            <person name="Song W."/>
            <person name="Jiang J."/>
            <person name="Jackson S.A."/>
            <person name="Wing R.A."/>
            <person name="Wang J."/>
            <person name="Chen M."/>
        </authorList>
    </citation>
    <scope>NUCLEOTIDE SEQUENCE [LARGE SCALE GENOMIC DNA]</scope>
    <source>
        <strain evidence="3">cv. IRGC 101232</strain>
    </source>
</reference>
<dbReference type="PROSITE" id="PS52045">
    <property type="entry name" value="NEPROSIN_PEP_CD"/>
    <property type="match status" value="1"/>
</dbReference>
<evidence type="ECO:0000313" key="4">
    <source>
        <dbReference type="Proteomes" id="UP000006038"/>
    </source>
</evidence>
<dbReference type="PANTHER" id="PTHR31589">
    <property type="entry name" value="PROTEIN, PUTATIVE (DUF239)-RELATED-RELATED"/>
    <property type="match status" value="1"/>
</dbReference>
<organism evidence="3">
    <name type="scientific">Oryza brachyantha</name>
    <name type="common">malo sina</name>
    <dbReference type="NCBI Taxonomy" id="4533"/>
    <lineage>
        <taxon>Eukaryota</taxon>
        <taxon>Viridiplantae</taxon>
        <taxon>Streptophyta</taxon>
        <taxon>Embryophyta</taxon>
        <taxon>Tracheophyta</taxon>
        <taxon>Spermatophyta</taxon>
        <taxon>Magnoliopsida</taxon>
        <taxon>Liliopsida</taxon>
        <taxon>Poales</taxon>
        <taxon>Poaceae</taxon>
        <taxon>BOP clade</taxon>
        <taxon>Oryzoideae</taxon>
        <taxon>Oryzeae</taxon>
        <taxon>Oryzinae</taxon>
        <taxon>Oryza</taxon>
    </lineage>
</organism>
<proteinExistence type="predicted"/>
<dbReference type="eggNOG" id="ENOG502RRR2">
    <property type="taxonomic scope" value="Eukaryota"/>
</dbReference>
<dbReference type="Pfam" id="PF03080">
    <property type="entry name" value="Neprosin"/>
    <property type="match status" value="2"/>
</dbReference>
<dbReference type="PANTHER" id="PTHR31589:SF243">
    <property type="entry name" value="OS12G0490566 PROTEIN"/>
    <property type="match status" value="1"/>
</dbReference>
<dbReference type="HOGENOM" id="CLU_753116_0_0_1"/>
<dbReference type="Proteomes" id="UP000006038">
    <property type="component" value="Chromosome 12"/>
</dbReference>
<dbReference type="EnsemblPlants" id="OB12G20450.1">
    <property type="protein sequence ID" value="OB12G20450.1"/>
    <property type="gene ID" value="OB12G20450"/>
</dbReference>
<name>J3NDI7_ORYBR</name>
<feature type="domain" description="Neprosin PEP catalytic" evidence="2">
    <location>
        <begin position="1"/>
        <end position="192"/>
    </location>
</feature>
<dbReference type="Gene3D" id="3.90.1320.10">
    <property type="entry name" value="Outer-capsid protein sigma 3, large lobe"/>
    <property type="match status" value="1"/>
</dbReference>
<reference evidence="3" key="2">
    <citation type="submission" date="2013-04" db="UniProtKB">
        <authorList>
            <consortium name="EnsemblPlants"/>
        </authorList>
    </citation>
    <scope>IDENTIFICATION</scope>
</reference>
<feature type="region of interest" description="Disordered" evidence="1">
    <location>
        <begin position="214"/>
        <end position="234"/>
    </location>
</feature>
<dbReference type="InterPro" id="IPR004314">
    <property type="entry name" value="Neprosin"/>
</dbReference>
<evidence type="ECO:0000259" key="2">
    <source>
        <dbReference type="PROSITE" id="PS52045"/>
    </source>
</evidence>